<gene>
    <name evidence="2" type="ORF">NS506_06309</name>
    <name evidence="3" type="ORF">NSK11_contig00230-0009</name>
</gene>
<dbReference type="EMBL" id="CP017839">
    <property type="protein sequence ID" value="APB00345.1"/>
    <property type="molecule type" value="Genomic_DNA"/>
</dbReference>
<keyword evidence="4" id="KW-1185">Reference proteome</keyword>
<reference evidence="4" key="1">
    <citation type="submission" date="2015-07" db="EMBL/GenBank/DDBJ databases">
        <title>Nocardia seriolae U-1 whole genome shotgun sequence.</title>
        <authorList>
            <person name="Imajoh M."/>
            <person name="Fukumoto Y."/>
            <person name="Sukeda M."/>
            <person name="Yamane J."/>
            <person name="Yamasaki K."/>
            <person name="Shimizu M."/>
            <person name="Ohnishi K."/>
            <person name="Oshima S."/>
        </authorList>
    </citation>
    <scope>NUCLEOTIDE SEQUENCE [LARGE SCALE GENOMIC DNA]</scope>
    <source>
        <strain evidence="4">U-1</strain>
    </source>
</reference>
<name>A0A0B8NMZ1_9NOCA</name>
<feature type="domain" description="DUF397" evidence="1">
    <location>
        <begin position="9"/>
        <end position="57"/>
    </location>
</feature>
<dbReference type="OrthoDB" id="4562195at2"/>
<proteinExistence type="predicted"/>
<evidence type="ECO:0000259" key="1">
    <source>
        <dbReference type="Pfam" id="PF04149"/>
    </source>
</evidence>
<dbReference type="Proteomes" id="UP000180166">
    <property type="component" value="Chromosome"/>
</dbReference>
<evidence type="ECO:0000313" key="4">
    <source>
        <dbReference type="Proteomes" id="UP000037179"/>
    </source>
</evidence>
<accession>A0A0B8NMZ1</accession>
<sequence length="63" mass="7022">MTNPPRGIWYKSSRSDGGNACVEIRHDPDATLVRDTKDVGKGPILAFPPNEWTAFINSGIWQH</sequence>
<dbReference type="GeneID" id="93376796"/>
<protein>
    <recommendedName>
        <fullName evidence="1">DUF397 domain-containing protein</fullName>
    </recommendedName>
</protein>
<dbReference type="RefSeq" id="WP_063865135.1">
    <property type="nucleotide sequence ID" value="NZ_AP017900.1"/>
</dbReference>
<dbReference type="KEGG" id="nsr:NS506_06309"/>
<evidence type="ECO:0000313" key="3">
    <source>
        <dbReference type="EMBL" id="GAP33260.1"/>
    </source>
</evidence>
<dbReference type="Proteomes" id="UP000037179">
    <property type="component" value="Unassembled WGS sequence"/>
</dbReference>
<evidence type="ECO:0000313" key="2">
    <source>
        <dbReference type="EMBL" id="APB00345.1"/>
    </source>
</evidence>
<evidence type="ECO:0000313" key="5">
    <source>
        <dbReference type="Proteomes" id="UP000180166"/>
    </source>
</evidence>
<dbReference type="EMBL" id="BBYQ01000230">
    <property type="protein sequence ID" value="GAP33260.1"/>
    <property type="molecule type" value="Genomic_DNA"/>
</dbReference>
<dbReference type="Pfam" id="PF04149">
    <property type="entry name" value="DUF397"/>
    <property type="match status" value="1"/>
</dbReference>
<dbReference type="AlphaFoldDB" id="A0A0B8NMZ1"/>
<dbReference type="InterPro" id="IPR007278">
    <property type="entry name" value="DUF397"/>
</dbReference>
<reference evidence="3 4" key="2">
    <citation type="journal article" date="2016" name="Genome Announc.">
        <title>Draft Genome Sequence of Erythromycin- and Oxytetracycline-Sensitive Nocardia seriolae Strain U-1 (NBRC 110359).</title>
        <authorList>
            <person name="Imajoh M."/>
            <person name="Sukeda M."/>
            <person name="Shimizu M."/>
            <person name="Yamane J."/>
            <person name="Ohnishi K."/>
            <person name="Oshima S."/>
        </authorList>
    </citation>
    <scope>NUCLEOTIDE SEQUENCE [LARGE SCALE GENOMIC DNA]</scope>
    <source>
        <strain evidence="3 4">U-1</strain>
    </source>
</reference>
<reference evidence="2 5" key="3">
    <citation type="submission" date="2016-10" db="EMBL/GenBank/DDBJ databases">
        <title>Genome sequence of Nocardia seriolae strain EM150506, isolated from Anguila japonica.</title>
        <authorList>
            <person name="Han H.-J."/>
        </authorList>
    </citation>
    <scope>NUCLEOTIDE SEQUENCE [LARGE SCALE GENOMIC DNA]</scope>
    <source>
        <strain evidence="2 5">EM150506</strain>
    </source>
</reference>
<organism evidence="3 4">
    <name type="scientific">Nocardia seriolae</name>
    <dbReference type="NCBI Taxonomy" id="37332"/>
    <lineage>
        <taxon>Bacteria</taxon>
        <taxon>Bacillati</taxon>
        <taxon>Actinomycetota</taxon>
        <taxon>Actinomycetes</taxon>
        <taxon>Mycobacteriales</taxon>
        <taxon>Nocardiaceae</taxon>
        <taxon>Nocardia</taxon>
    </lineage>
</organism>